<keyword evidence="4" id="KW-1185">Reference proteome</keyword>
<feature type="chain" id="PRO_5040420318" evidence="2">
    <location>
        <begin position="27"/>
        <end position="160"/>
    </location>
</feature>
<evidence type="ECO:0000256" key="1">
    <source>
        <dbReference type="SAM" id="MobiDB-lite"/>
    </source>
</evidence>
<gene>
    <name evidence="3" type="ORF">POCULU_LOCUS6548</name>
</gene>
<sequence>MQYLYTYTLFFLTAFIFLTDIPSAYSLPSNAADVVLAVDVDVEVDISYFYMPDLEIEPSLTNELLGIVESVKFSAEKSIENDVLKESVRILALHDRAYEGIKRVVLLTERIAEKRKDELIDYILYASRKLLREYKAPSFEDNEENEQDGAQADNDSWEEE</sequence>
<evidence type="ECO:0000313" key="3">
    <source>
        <dbReference type="EMBL" id="CAG8582228.1"/>
    </source>
</evidence>
<comment type="caution">
    <text evidence="3">The sequence shown here is derived from an EMBL/GenBank/DDBJ whole genome shotgun (WGS) entry which is preliminary data.</text>
</comment>
<organism evidence="3 4">
    <name type="scientific">Paraglomus occultum</name>
    <dbReference type="NCBI Taxonomy" id="144539"/>
    <lineage>
        <taxon>Eukaryota</taxon>
        <taxon>Fungi</taxon>
        <taxon>Fungi incertae sedis</taxon>
        <taxon>Mucoromycota</taxon>
        <taxon>Glomeromycotina</taxon>
        <taxon>Glomeromycetes</taxon>
        <taxon>Paraglomerales</taxon>
        <taxon>Paraglomeraceae</taxon>
        <taxon>Paraglomus</taxon>
    </lineage>
</organism>
<evidence type="ECO:0000256" key="2">
    <source>
        <dbReference type="SAM" id="SignalP"/>
    </source>
</evidence>
<name>A0A9N9G7D4_9GLOM</name>
<accession>A0A9N9G7D4</accession>
<evidence type="ECO:0000313" key="4">
    <source>
        <dbReference type="Proteomes" id="UP000789572"/>
    </source>
</evidence>
<proteinExistence type="predicted"/>
<dbReference type="Proteomes" id="UP000789572">
    <property type="component" value="Unassembled WGS sequence"/>
</dbReference>
<dbReference type="OrthoDB" id="10547627at2759"/>
<feature type="region of interest" description="Disordered" evidence="1">
    <location>
        <begin position="137"/>
        <end position="160"/>
    </location>
</feature>
<protein>
    <submittedName>
        <fullName evidence="3">4422_t:CDS:1</fullName>
    </submittedName>
</protein>
<feature type="signal peptide" evidence="2">
    <location>
        <begin position="1"/>
        <end position="26"/>
    </location>
</feature>
<dbReference type="EMBL" id="CAJVPJ010001232">
    <property type="protein sequence ID" value="CAG8582228.1"/>
    <property type="molecule type" value="Genomic_DNA"/>
</dbReference>
<reference evidence="3" key="1">
    <citation type="submission" date="2021-06" db="EMBL/GenBank/DDBJ databases">
        <authorList>
            <person name="Kallberg Y."/>
            <person name="Tangrot J."/>
            <person name="Rosling A."/>
        </authorList>
    </citation>
    <scope>NUCLEOTIDE SEQUENCE</scope>
    <source>
        <strain evidence="3">IA702</strain>
    </source>
</reference>
<dbReference type="AlphaFoldDB" id="A0A9N9G7D4"/>
<keyword evidence="2" id="KW-0732">Signal</keyword>